<dbReference type="RefSeq" id="WP_097131523.1">
    <property type="nucleotide sequence ID" value="NZ_OCNH01000008.1"/>
</dbReference>
<dbReference type="EMBL" id="OCNH01000008">
    <property type="protein sequence ID" value="SOD98794.1"/>
    <property type="molecule type" value="Genomic_DNA"/>
</dbReference>
<accession>A0A286GUW6</accession>
<proteinExistence type="predicted"/>
<feature type="transmembrane region" description="Helical" evidence="1">
    <location>
        <begin position="99"/>
        <end position="128"/>
    </location>
</feature>
<keyword evidence="1" id="KW-0812">Transmembrane</keyword>
<feature type="transmembrane region" description="Helical" evidence="1">
    <location>
        <begin position="179"/>
        <end position="203"/>
    </location>
</feature>
<sequence length="266" mass="29950">MNQTFSFSRFGRLANKYFTDNRGQLLANMALLLVILVAVSLIVYNGNPLAVERNRSIPFFFIGWAAWYVFIWQQTEALNHKERTMTYLMQPASQLEKLGLLWLVSGVGFVVVYLLLFVLVDAAGVQYVNSKEWPTGTPALTAYYAFDGFIPLQLVVFTALLHPFALAFLLVVRRYSLPLVAVLAFLLIFIGVIVNTLILGSFIDLGGDNMAGPFNRLGVPSPINEKNYRMIDLPQPIGNQIRYAVGIIAVVILYITAYFRLKEREV</sequence>
<feature type="transmembrane region" description="Helical" evidence="1">
    <location>
        <begin position="56"/>
        <end position="78"/>
    </location>
</feature>
<evidence type="ECO:0000313" key="3">
    <source>
        <dbReference type="Proteomes" id="UP000219452"/>
    </source>
</evidence>
<protein>
    <recommendedName>
        <fullName evidence="4">ABC-2 family transporter protein</fullName>
    </recommendedName>
</protein>
<evidence type="ECO:0000313" key="2">
    <source>
        <dbReference type="EMBL" id="SOD98794.1"/>
    </source>
</evidence>
<gene>
    <name evidence="2" type="ORF">SAMN06269250_6229</name>
</gene>
<feature type="transmembrane region" description="Helical" evidence="1">
    <location>
        <begin position="148"/>
        <end position="172"/>
    </location>
</feature>
<organism evidence="2 3">
    <name type="scientific">Spirosoma fluviale</name>
    <dbReference type="NCBI Taxonomy" id="1597977"/>
    <lineage>
        <taxon>Bacteria</taxon>
        <taxon>Pseudomonadati</taxon>
        <taxon>Bacteroidota</taxon>
        <taxon>Cytophagia</taxon>
        <taxon>Cytophagales</taxon>
        <taxon>Cytophagaceae</taxon>
        <taxon>Spirosoma</taxon>
    </lineage>
</organism>
<name>A0A286GUW6_9BACT</name>
<keyword evidence="1" id="KW-1133">Transmembrane helix</keyword>
<feature type="transmembrane region" description="Helical" evidence="1">
    <location>
        <begin position="241"/>
        <end position="261"/>
    </location>
</feature>
<feature type="transmembrane region" description="Helical" evidence="1">
    <location>
        <begin position="25"/>
        <end position="44"/>
    </location>
</feature>
<keyword evidence="1" id="KW-0472">Membrane</keyword>
<dbReference type="Proteomes" id="UP000219452">
    <property type="component" value="Unassembled WGS sequence"/>
</dbReference>
<evidence type="ECO:0000256" key="1">
    <source>
        <dbReference type="SAM" id="Phobius"/>
    </source>
</evidence>
<dbReference type="AlphaFoldDB" id="A0A286GUW6"/>
<dbReference type="OrthoDB" id="1523880at2"/>
<reference evidence="3" key="1">
    <citation type="submission" date="2017-09" db="EMBL/GenBank/DDBJ databases">
        <authorList>
            <person name="Varghese N."/>
            <person name="Submissions S."/>
        </authorList>
    </citation>
    <scope>NUCLEOTIDE SEQUENCE [LARGE SCALE GENOMIC DNA]</scope>
    <source>
        <strain evidence="3">DSM 29961</strain>
    </source>
</reference>
<keyword evidence="3" id="KW-1185">Reference proteome</keyword>
<evidence type="ECO:0008006" key="4">
    <source>
        <dbReference type="Google" id="ProtNLM"/>
    </source>
</evidence>